<dbReference type="AlphaFoldDB" id="A0A1Q9BZ84"/>
<protein>
    <submittedName>
        <fullName evidence="2">Uncharacterized protein</fullName>
    </submittedName>
</protein>
<dbReference type="Proteomes" id="UP000186817">
    <property type="component" value="Unassembled WGS sequence"/>
</dbReference>
<comment type="caution">
    <text evidence="2">The sequence shown here is derived from an EMBL/GenBank/DDBJ whole genome shotgun (WGS) entry which is preliminary data.</text>
</comment>
<feature type="compositionally biased region" description="Basic residues" evidence="1">
    <location>
        <begin position="524"/>
        <end position="533"/>
    </location>
</feature>
<feature type="region of interest" description="Disordered" evidence="1">
    <location>
        <begin position="500"/>
        <end position="586"/>
    </location>
</feature>
<name>A0A1Q9BZ84_SYMMI</name>
<sequence length="962" mass="108010">MLTFNGHALPHRDHHNEKGTVNVVHGLGAYSGGELWIQGQPPPGLPEVRRKTPGGLVQVGYVRPTWHNFVEFRPEVLHGTQKRQGSCVYISAYTTRLLEQLPPEGRQQLHSLGFPLKAIRVEPSNDASLLPALKEPTEELGTDNIRPELRARWEAQIAKFHKAAGHPSNRNLARIIKEAGHEEWKIEMAKNFHCEWIPKTTVKFLLFMDLATKLRAQISSRLFLSVGFHTSRSQSYWFWDAAKSFSSDAVHEFASNVNVALSYVAEKEAWAHGVIEAGVKDLKMTASAIHLESLEQDPMVTLYLATSALNSTENTAGYSALQWAFSQEFSLTDEDVRTYALADLQDDFTRLVAAREKAEAVAKETRAKRILTKLGNTTVRQPLRTYHPMDLVKIWRKVWPKDQFQGPRGGLKKSGRPHWIGPGRVVFSEVLPHQDADDDRRHIVWVLVGSQLFRCSVHSVRPTTQTERFRFETDKTEDYTSWKTLADVLPKQEYLDLTDQTPHEDESEAPDLPQEPDTTTMVVPRRRVVRKTKPNAPVVLGHPDSTGSSERQVQTEPGTSSTSLASGPPLSTLDEDVNDYSHGETKRQKLDDWVNDLHLEAAREAQSLDICSAFMEADACMKIEFEVSAPMSNRQRKLLERHPVLYMVKKMRDSEVSLSKLSAAEKELFARAKTKEVDSFLKHEEELYDAQKDAAENPKSVFTKDGSKKAKARIVLLGFEHPSLLDPTLKTASPVQSSLGRNLLYSMAAFHQWSLEGLDLATAFLQTQATEADKEIWTTGVRELREALGVDEGGIMRILRNIYGSTTAPRGLWLDLHKTLTSLGAHAVQGERCLWIWNSAERTDHLNGREVPKVIGAMGGHVDDFHRIGDNSPEQGNLDVGREIQEVIGEVRKEPMSLKFTRLPTAKHWSDLVIITMGDQAHANRPKGDSTGGMVTLMAGPQSARGDVCAMNILAWRTWKLQ</sequence>
<organism evidence="2 3">
    <name type="scientific">Symbiodinium microadriaticum</name>
    <name type="common">Dinoflagellate</name>
    <name type="synonym">Zooxanthella microadriatica</name>
    <dbReference type="NCBI Taxonomy" id="2951"/>
    <lineage>
        <taxon>Eukaryota</taxon>
        <taxon>Sar</taxon>
        <taxon>Alveolata</taxon>
        <taxon>Dinophyceae</taxon>
        <taxon>Suessiales</taxon>
        <taxon>Symbiodiniaceae</taxon>
        <taxon>Symbiodinium</taxon>
    </lineage>
</organism>
<keyword evidence="3" id="KW-1185">Reference proteome</keyword>
<dbReference type="EMBL" id="LSRX01002180">
    <property type="protein sequence ID" value="OLP75984.1"/>
    <property type="molecule type" value="Genomic_DNA"/>
</dbReference>
<gene>
    <name evidence="2" type="ORF">AK812_SmicGene44139</name>
</gene>
<evidence type="ECO:0000313" key="3">
    <source>
        <dbReference type="Proteomes" id="UP000186817"/>
    </source>
</evidence>
<feature type="compositionally biased region" description="Polar residues" evidence="1">
    <location>
        <begin position="545"/>
        <end position="565"/>
    </location>
</feature>
<evidence type="ECO:0000313" key="2">
    <source>
        <dbReference type="EMBL" id="OLP75984.1"/>
    </source>
</evidence>
<dbReference type="OrthoDB" id="446033at2759"/>
<proteinExistence type="predicted"/>
<reference evidence="2 3" key="1">
    <citation type="submission" date="2016-02" db="EMBL/GenBank/DDBJ databases">
        <title>Genome analysis of coral dinoflagellate symbionts highlights evolutionary adaptations to a symbiotic lifestyle.</title>
        <authorList>
            <person name="Aranda M."/>
            <person name="Li Y."/>
            <person name="Liew Y.J."/>
            <person name="Baumgarten S."/>
            <person name="Simakov O."/>
            <person name="Wilson M."/>
            <person name="Piel J."/>
            <person name="Ashoor H."/>
            <person name="Bougouffa S."/>
            <person name="Bajic V.B."/>
            <person name="Ryu T."/>
            <person name="Ravasi T."/>
            <person name="Bayer T."/>
            <person name="Micklem G."/>
            <person name="Kim H."/>
            <person name="Bhak J."/>
            <person name="Lajeunesse T.C."/>
            <person name="Voolstra C.R."/>
        </authorList>
    </citation>
    <scope>NUCLEOTIDE SEQUENCE [LARGE SCALE GENOMIC DNA]</scope>
    <source>
        <strain evidence="2 3">CCMP2467</strain>
    </source>
</reference>
<accession>A0A1Q9BZ84</accession>
<evidence type="ECO:0000256" key="1">
    <source>
        <dbReference type="SAM" id="MobiDB-lite"/>
    </source>
</evidence>